<reference evidence="1" key="2">
    <citation type="submission" date="2020-11" db="EMBL/GenBank/DDBJ databases">
        <authorList>
            <person name="McCartney M.A."/>
            <person name="Auch B."/>
            <person name="Kono T."/>
            <person name="Mallez S."/>
            <person name="Becker A."/>
            <person name="Gohl D.M."/>
            <person name="Silverstein K.A.T."/>
            <person name="Koren S."/>
            <person name="Bechman K.B."/>
            <person name="Herman A."/>
            <person name="Abrahante J.E."/>
            <person name="Garbe J."/>
        </authorList>
    </citation>
    <scope>NUCLEOTIDE SEQUENCE</scope>
    <source>
        <strain evidence="1">Duluth1</strain>
        <tissue evidence="1">Whole animal</tissue>
    </source>
</reference>
<reference evidence="1" key="1">
    <citation type="journal article" date="2019" name="bioRxiv">
        <title>The Genome of the Zebra Mussel, Dreissena polymorpha: A Resource for Invasive Species Research.</title>
        <authorList>
            <person name="McCartney M.A."/>
            <person name="Auch B."/>
            <person name="Kono T."/>
            <person name="Mallez S."/>
            <person name="Zhang Y."/>
            <person name="Obille A."/>
            <person name="Becker A."/>
            <person name="Abrahante J.E."/>
            <person name="Garbe J."/>
            <person name="Badalamenti J.P."/>
            <person name="Herman A."/>
            <person name="Mangelson H."/>
            <person name="Liachko I."/>
            <person name="Sullivan S."/>
            <person name="Sone E.D."/>
            <person name="Koren S."/>
            <person name="Silverstein K.A.T."/>
            <person name="Beckman K.B."/>
            <person name="Gohl D.M."/>
        </authorList>
    </citation>
    <scope>NUCLEOTIDE SEQUENCE</scope>
    <source>
        <strain evidence="1">Duluth1</strain>
        <tissue evidence="1">Whole animal</tissue>
    </source>
</reference>
<accession>A0A9D4JL02</accession>
<dbReference type="EMBL" id="JAIWYP010000006">
    <property type="protein sequence ID" value="KAH3815945.1"/>
    <property type="molecule type" value="Genomic_DNA"/>
</dbReference>
<name>A0A9D4JL02_DREPO</name>
<organism evidence="1 2">
    <name type="scientific">Dreissena polymorpha</name>
    <name type="common">Zebra mussel</name>
    <name type="synonym">Mytilus polymorpha</name>
    <dbReference type="NCBI Taxonomy" id="45954"/>
    <lineage>
        <taxon>Eukaryota</taxon>
        <taxon>Metazoa</taxon>
        <taxon>Spiralia</taxon>
        <taxon>Lophotrochozoa</taxon>
        <taxon>Mollusca</taxon>
        <taxon>Bivalvia</taxon>
        <taxon>Autobranchia</taxon>
        <taxon>Heteroconchia</taxon>
        <taxon>Euheterodonta</taxon>
        <taxon>Imparidentia</taxon>
        <taxon>Neoheterodontei</taxon>
        <taxon>Myida</taxon>
        <taxon>Dreissenoidea</taxon>
        <taxon>Dreissenidae</taxon>
        <taxon>Dreissena</taxon>
    </lineage>
</organism>
<dbReference type="Proteomes" id="UP000828390">
    <property type="component" value="Unassembled WGS sequence"/>
</dbReference>
<keyword evidence="2" id="KW-1185">Reference proteome</keyword>
<gene>
    <name evidence="1" type="ORF">DPMN_144484</name>
</gene>
<proteinExistence type="predicted"/>
<sequence>MLITIIVCLSAGLVIISVLTVLTRKEKRSGDDAASLVTQDKDIISMDIILKVIGLGHLIEQIRIKAHKITSDKPAGRLKARPGLCAEDHKDVKEYMTFLRRSLIIY</sequence>
<evidence type="ECO:0000313" key="2">
    <source>
        <dbReference type="Proteomes" id="UP000828390"/>
    </source>
</evidence>
<protein>
    <submittedName>
        <fullName evidence="1">Uncharacterized protein</fullName>
    </submittedName>
</protein>
<comment type="caution">
    <text evidence="1">The sequence shown here is derived from an EMBL/GenBank/DDBJ whole genome shotgun (WGS) entry which is preliminary data.</text>
</comment>
<evidence type="ECO:0000313" key="1">
    <source>
        <dbReference type="EMBL" id="KAH3815945.1"/>
    </source>
</evidence>
<dbReference type="AlphaFoldDB" id="A0A9D4JL02"/>